<proteinExistence type="predicted"/>
<evidence type="ECO:0000313" key="2">
    <source>
        <dbReference type="EMBL" id="PND35219.1"/>
    </source>
</evidence>
<reference evidence="2 3" key="1">
    <citation type="submission" date="2018-01" db="EMBL/GenBank/DDBJ databases">
        <title>The draft genome of an aniline degradation strain ANB-1.</title>
        <authorList>
            <person name="Zhang L."/>
            <person name="Jiang J."/>
        </authorList>
    </citation>
    <scope>NUCLEOTIDE SEQUENCE [LARGE SCALE GENOMIC DNA]</scope>
    <source>
        <strain evidence="2 3">ANB-1</strain>
    </source>
</reference>
<comment type="caution">
    <text evidence="2">The sequence shown here is derived from an EMBL/GenBank/DDBJ whole genome shotgun (WGS) entry which is preliminary data.</text>
</comment>
<sequence>MAPPVLAWFMMVSSPAAGPRGVFLMVYIADACFAVIVPPAPRRLKREFTIRTLFAAAGRARARPARQNAAT</sequence>
<feature type="transmembrane region" description="Helical" evidence="1">
    <location>
        <begin position="20"/>
        <end position="37"/>
    </location>
</feature>
<keyword evidence="1" id="KW-0812">Transmembrane</keyword>
<accession>A0A2N8KP55</accession>
<keyword evidence="3" id="KW-1185">Reference proteome</keyword>
<name>A0A2N8KP55_9BURK</name>
<dbReference type="EMBL" id="POQS01000001">
    <property type="protein sequence ID" value="PND35219.1"/>
    <property type="molecule type" value="Genomic_DNA"/>
</dbReference>
<evidence type="ECO:0000313" key="3">
    <source>
        <dbReference type="Proteomes" id="UP000235994"/>
    </source>
</evidence>
<protein>
    <submittedName>
        <fullName evidence="2">Uncharacterized protein</fullName>
    </submittedName>
</protein>
<keyword evidence="1" id="KW-0472">Membrane</keyword>
<organism evidence="2 3">
    <name type="scientific">Achromobacter pulmonis</name>
    <dbReference type="NCBI Taxonomy" id="1389932"/>
    <lineage>
        <taxon>Bacteria</taxon>
        <taxon>Pseudomonadati</taxon>
        <taxon>Pseudomonadota</taxon>
        <taxon>Betaproteobacteria</taxon>
        <taxon>Burkholderiales</taxon>
        <taxon>Alcaligenaceae</taxon>
        <taxon>Achromobacter</taxon>
    </lineage>
</organism>
<evidence type="ECO:0000256" key="1">
    <source>
        <dbReference type="SAM" id="Phobius"/>
    </source>
</evidence>
<dbReference type="AlphaFoldDB" id="A0A2N8KP55"/>
<gene>
    <name evidence="2" type="ORF">C1I89_02155</name>
</gene>
<keyword evidence="1" id="KW-1133">Transmembrane helix</keyword>
<dbReference type="Proteomes" id="UP000235994">
    <property type="component" value="Unassembled WGS sequence"/>
</dbReference>